<dbReference type="EC" id="2.6.1.40" evidence="12"/>
<comment type="catalytic activity">
    <reaction evidence="25">
        <text>N(omega),N('omega)-dimethyl-L-arginine + pyruvate = 5-(3,3'-dimethylguanidino)-2-oxopentanoate + L-alanine</text>
        <dbReference type="Rhea" id="RHEA:77307"/>
        <dbReference type="ChEBI" id="CHEBI:15361"/>
        <dbReference type="ChEBI" id="CHEBI:57972"/>
        <dbReference type="ChEBI" id="CHEBI:197308"/>
        <dbReference type="ChEBI" id="CHEBI:197310"/>
    </reaction>
</comment>
<dbReference type="EMBL" id="JAWJWF010000007">
    <property type="protein sequence ID" value="KAK6630956.1"/>
    <property type="molecule type" value="Genomic_DNA"/>
</dbReference>
<dbReference type="Proteomes" id="UP001359485">
    <property type="component" value="Unassembled WGS sequence"/>
</dbReference>
<dbReference type="PANTHER" id="PTHR45688:SF3">
    <property type="entry name" value="ALANINE--GLYOXYLATE AMINOTRANSFERASE 2, MITOCHONDRIAL"/>
    <property type="match status" value="1"/>
</dbReference>
<evidence type="ECO:0000256" key="8">
    <source>
        <dbReference type="ARBA" id="ARBA00022898"/>
    </source>
</evidence>
<keyword evidence="10" id="KW-0496">Mitochondrion</keyword>
<evidence type="ECO:0000256" key="14">
    <source>
        <dbReference type="ARBA" id="ARBA00041662"/>
    </source>
</evidence>
<dbReference type="InterPro" id="IPR049704">
    <property type="entry name" value="Aminotrans_3_PPA_site"/>
</dbReference>
<comment type="catalytic activity">
    <reaction evidence="21">
        <text>N(omega),N(omega)-dimethyl-L-arginine + oxaloacetate = 5-(3,3-dimethylguanidino)-2-oxopentanoate + L-aspartate</text>
        <dbReference type="Rhea" id="RHEA:77343"/>
        <dbReference type="ChEBI" id="CHEBI:16452"/>
        <dbReference type="ChEBI" id="CHEBI:29991"/>
        <dbReference type="ChEBI" id="CHEBI:58326"/>
        <dbReference type="ChEBI" id="CHEBI:197301"/>
    </reaction>
</comment>
<evidence type="ECO:0000256" key="4">
    <source>
        <dbReference type="ARBA" id="ARBA00011881"/>
    </source>
</evidence>
<evidence type="ECO:0000256" key="38">
    <source>
        <dbReference type="ARBA" id="ARBA00058068"/>
    </source>
</evidence>
<reference evidence="40 41" key="1">
    <citation type="submission" date="2023-09" db="EMBL/GenBank/DDBJ databases">
        <title>Genomes of two closely related lineages of the louse Polyplax serrata with different host specificities.</title>
        <authorList>
            <person name="Martinu J."/>
            <person name="Tarabai H."/>
            <person name="Stefka J."/>
            <person name="Hypsa V."/>
        </authorList>
    </citation>
    <scope>NUCLEOTIDE SEQUENCE [LARGE SCALE GENOMIC DNA]</scope>
    <source>
        <strain evidence="40">98ZLc_SE</strain>
    </source>
</reference>
<evidence type="ECO:0000256" key="1">
    <source>
        <dbReference type="ARBA" id="ARBA00001933"/>
    </source>
</evidence>
<keyword evidence="8 39" id="KW-0663">Pyridoxal phosphate</keyword>
<comment type="catalytic activity">
    <reaction evidence="35">
        <text>N(omega)-methyl-L-arginine + glyoxylate = 5-(3-methylguanidino)-2-oxopentanoate + glycine</text>
        <dbReference type="Rhea" id="RHEA:77323"/>
        <dbReference type="ChEBI" id="CHEBI:36655"/>
        <dbReference type="ChEBI" id="CHEBI:57305"/>
        <dbReference type="ChEBI" id="CHEBI:114953"/>
        <dbReference type="ChEBI" id="CHEBI:197314"/>
    </reaction>
</comment>
<comment type="catalytic activity">
    <reaction evidence="34">
        <text>N(omega),N(omega)-dimethyl-L-arginine + 2-oxobutanoate = 5-(3,3-dimethylguanidino)-2-oxopentanoate + (2S)-2-aminobutanoate</text>
        <dbReference type="Rhea" id="RHEA:77351"/>
        <dbReference type="ChEBI" id="CHEBI:16763"/>
        <dbReference type="ChEBI" id="CHEBI:58326"/>
        <dbReference type="ChEBI" id="CHEBI:74359"/>
        <dbReference type="ChEBI" id="CHEBI:197301"/>
    </reaction>
</comment>
<evidence type="ECO:0000256" key="17">
    <source>
        <dbReference type="ARBA" id="ARBA00042669"/>
    </source>
</evidence>
<comment type="catalytic activity">
    <reaction evidence="20">
        <text>(R)-3-amino-2-methylpropanoate + pyruvate = 2-methyl-3-oxopropanoate + L-alanine</text>
        <dbReference type="Rhea" id="RHEA:18393"/>
        <dbReference type="ChEBI" id="CHEBI:15361"/>
        <dbReference type="ChEBI" id="CHEBI:57700"/>
        <dbReference type="ChEBI" id="CHEBI:57731"/>
        <dbReference type="ChEBI" id="CHEBI:57972"/>
        <dbReference type="EC" id="2.6.1.40"/>
    </reaction>
    <physiologicalReaction direction="left-to-right" evidence="20">
        <dbReference type="Rhea" id="RHEA:18394"/>
    </physiologicalReaction>
</comment>
<evidence type="ECO:0000256" key="5">
    <source>
        <dbReference type="ARBA" id="ARBA00013049"/>
    </source>
</evidence>
<dbReference type="InterPro" id="IPR005814">
    <property type="entry name" value="Aminotrans_3"/>
</dbReference>
<evidence type="ECO:0000256" key="37">
    <source>
        <dbReference type="ARBA" id="ARBA00049480"/>
    </source>
</evidence>
<evidence type="ECO:0000256" key="26">
    <source>
        <dbReference type="ARBA" id="ARBA00043825"/>
    </source>
</evidence>
<evidence type="ECO:0000256" key="13">
    <source>
        <dbReference type="ARBA" id="ARBA00039862"/>
    </source>
</evidence>
<evidence type="ECO:0000256" key="31">
    <source>
        <dbReference type="ARBA" id="ARBA00047892"/>
    </source>
</evidence>
<evidence type="ECO:0000256" key="35">
    <source>
        <dbReference type="ARBA" id="ARBA00048760"/>
    </source>
</evidence>
<comment type="subunit">
    <text evidence="4">Homotetramer.</text>
</comment>
<keyword evidence="9" id="KW-0809">Transit peptide</keyword>
<evidence type="ECO:0000256" key="2">
    <source>
        <dbReference type="ARBA" id="ARBA00004173"/>
    </source>
</evidence>
<gene>
    <name evidence="40" type="ORF">RUM44_003128</name>
</gene>
<evidence type="ECO:0000256" key="11">
    <source>
        <dbReference type="ARBA" id="ARBA00033660"/>
    </source>
</evidence>
<dbReference type="EC" id="2.6.1.44" evidence="5"/>
<evidence type="ECO:0000256" key="20">
    <source>
        <dbReference type="ARBA" id="ARBA00043726"/>
    </source>
</evidence>
<comment type="catalytic activity">
    <reaction evidence="22">
        <text>2-oxobutanoate + L-alanine = (2S)-2-aminobutanoate + pyruvate</text>
        <dbReference type="Rhea" id="RHEA:77355"/>
        <dbReference type="ChEBI" id="CHEBI:15361"/>
        <dbReference type="ChEBI" id="CHEBI:16763"/>
        <dbReference type="ChEBI" id="CHEBI:57972"/>
        <dbReference type="ChEBI" id="CHEBI:74359"/>
        <dbReference type="EC" id="2.6.1.44"/>
    </reaction>
</comment>
<evidence type="ECO:0000256" key="9">
    <source>
        <dbReference type="ARBA" id="ARBA00022946"/>
    </source>
</evidence>
<organism evidence="40 41">
    <name type="scientific">Polyplax serrata</name>
    <name type="common">Common mouse louse</name>
    <dbReference type="NCBI Taxonomy" id="468196"/>
    <lineage>
        <taxon>Eukaryota</taxon>
        <taxon>Metazoa</taxon>
        <taxon>Ecdysozoa</taxon>
        <taxon>Arthropoda</taxon>
        <taxon>Hexapoda</taxon>
        <taxon>Insecta</taxon>
        <taxon>Pterygota</taxon>
        <taxon>Neoptera</taxon>
        <taxon>Paraneoptera</taxon>
        <taxon>Psocodea</taxon>
        <taxon>Troctomorpha</taxon>
        <taxon>Phthiraptera</taxon>
        <taxon>Anoplura</taxon>
        <taxon>Polyplacidae</taxon>
        <taxon>Polyplax</taxon>
    </lineage>
</organism>
<evidence type="ECO:0000256" key="3">
    <source>
        <dbReference type="ARBA" id="ARBA00008954"/>
    </source>
</evidence>
<comment type="cofactor">
    <cofactor evidence="1">
        <name>pyridoxal 5'-phosphate</name>
        <dbReference type="ChEBI" id="CHEBI:597326"/>
    </cofactor>
</comment>
<dbReference type="InterPro" id="IPR015424">
    <property type="entry name" value="PyrdxlP-dep_Trfase"/>
</dbReference>
<evidence type="ECO:0000256" key="30">
    <source>
        <dbReference type="ARBA" id="ARBA00044258"/>
    </source>
</evidence>
<dbReference type="Pfam" id="PF00202">
    <property type="entry name" value="Aminotran_3"/>
    <property type="match status" value="1"/>
</dbReference>
<comment type="catalytic activity">
    <reaction evidence="26">
        <text>3-oxopropanoate + L-alanine = beta-alanine + pyruvate</text>
        <dbReference type="Rhea" id="RHEA:14077"/>
        <dbReference type="ChEBI" id="CHEBI:15361"/>
        <dbReference type="ChEBI" id="CHEBI:33190"/>
        <dbReference type="ChEBI" id="CHEBI:57966"/>
        <dbReference type="ChEBI" id="CHEBI:57972"/>
        <dbReference type="EC" id="2.6.1.18"/>
    </reaction>
    <physiologicalReaction direction="right-to-left" evidence="26">
        <dbReference type="Rhea" id="RHEA:14079"/>
    </physiologicalReaction>
</comment>
<dbReference type="Gene3D" id="3.40.640.10">
    <property type="entry name" value="Type I PLP-dependent aspartate aminotransferase-like (Major domain)"/>
    <property type="match status" value="1"/>
</dbReference>
<dbReference type="SUPFAM" id="SSF53383">
    <property type="entry name" value="PLP-dependent transferases"/>
    <property type="match status" value="1"/>
</dbReference>
<evidence type="ECO:0000256" key="22">
    <source>
        <dbReference type="ARBA" id="ARBA00043751"/>
    </source>
</evidence>
<comment type="catalytic activity">
    <reaction evidence="23">
        <text>N(omega)-methyl-L-arginine + pyruvate = 5-(3-methylguanidino)-2-oxopentanoate + L-alanine</text>
        <dbReference type="Rhea" id="RHEA:77319"/>
        <dbReference type="ChEBI" id="CHEBI:15361"/>
        <dbReference type="ChEBI" id="CHEBI:57972"/>
        <dbReference type="ChEBI" id="CHEBI:114953"/>
        <dbReference type="ChEBI" id="CHEBI:197314"/>
    </reaction>
</comment>
<evidence type="ECO:0000256" key="32">
    <source>
        <dbReference type="ARBA" id="ARBA00048264"/>
    </source>
</evidence>
<evidence type="ECO:0000256" key="15">
    <source>
        <dbReference type="ARBA" id="ARBA00041845"/>
    </source>
</evidence>
<comment type="catalytic activity">
    <reaction evidence="31">
        <text>N(omega),N(omega)-dimethyl-L-arginine + glyoxylate = 5-(3,3-dimethylguanidino)-2-oxopentanoate + glycine</text>
        <dbReference type="Rhea" id="RHEA:77311"/>
        <dbReference type="ChEBI" id="CHEBI:36655"/>
        <dbReference type="ChEBI" id="CHEBI:57305"/>
        <dbReference type="ChEBI" id="CHEBI:58326"/>
        <dbReference type="ChEBI" id="CHEBI:197301"/>
    </reaction>
</comment>
<evidence type="ECO:0000256" key="21">
    <source>
        <dbReference type="ARBA" id="ARBA00043749"/>
    </source>
</evidence>
<evidence type="ECO:0000256" key="10">
    <source>
        <dbReference type="ARBA" id="ARBA00023128"/>
    </source>
</evidence>
<dbReference type="InterPro" id="IPR015422">
    <property type="entry name" value="PyrdxlP-dep_Trfase_small"/>
</dbReference>
<evidence type="ECO:0000256" key="39">
    <source>
        <dbReference type="RuleBase" id="RU003560"/>
    </source>
</evidence>
<comment type="catalytic activity">
    <reaction evidence="19">
        <text>(2S)-2-aminobutanoate + glyoxylate = 2-oxobutanoate + glycine</text>
        <dbReference type="Rhea" id="RHEA:77339"/>
        <dbReference type="ChEBI" id="CHEBI:16763"/>
        <dbReference type="ChEBI" id="CHEBI:36655"/>
        <dbReference type="ChEBI" id="CHEBI:57305"/>
        <dbReference type="ChEBI" id="CHEBI:74359"/>
    </reaction>
</comment>
<evidence type="ECO:0000256" key="19">
    <source>
        <dbReference type="ARBA" id="ARBA00043679"/>
    </source>
</evidence>
<dbReference type="InterPro" id="IPR015421">
    <property type="entry name" value="PyrdxlP-dep_Trfase_major"/>
</dbReference>
<evidence type="ECO:0000256" key="34">
    <source>
        <dbReference type="ARBA" id="ARBA00048560"/>
    </source>
</evidence>
<dbReference type="PROSITE" id="PS00600">
    <property type="entry name" value="AA_TRANSFER_CLASS_3"/>
    <property type="match status" value="1"/>
</dbReference>
<dbReference type="CDD" id="cd00610">
    <property type="entry name" value="OAT_like"/>
    <property type="match status" value="1"/>
</dbReference>
<comment type="catalytic activity">
    <reaction evidence="36">
        <text>oxaloacetate + L-alanine = L-aspartate + pyruvate</text>
        <dbReference type="Rhea" id="RHEA:77347"/>
        <dbReference type="ChEBI" id="CHEBI:15361"/>
        <dbReference type="ChEBI" id="CHEBI:16452"/>
        <dbReference type="ChEBI" id="CHEBI:29991"/>
        <dbReference type="ChEBI" id="CHEBI:57972"/>
    </reaction>
</comment>
<evidence type="ECO:0000256" key="24">
    <source>
        <dbReference type="ARBA" id="ARBA00043777"/>
    </source>
</evidence>
<accession>A0ABR1AXM1</accession>
<comment type="catalytic activity">
    <reaction evidence="27">
        <text>2-oxopentanoate + N(omega),N(omega)-dimethyl-L-arginine = 5-(3,3-dimethylguanidino)-2-oxopentanoate + L-2-aminopentanoate</text>
        <dbReference type="Rhea" id="RHEA:77359"/>
        <dbReference type="ChEBI" id="CHEBI:28644"/>
        <dbReference type="ChEBI" id="CHEBI:58326"/>
        <dbReference type="ChEBI" id="CHEBI:58441"/>
        <dbReference type="ChEBI" id="CHEBI:197301"/>
    </reaction>
</comment>
<evidence type="ECO:0000256" key="23">
    <source>
        <dbReference type="ARBA" id="ARBA00043758"/>
    </source>
</evidence>
<comment type="catalytic activity">
    <reaction evidence="11">
        <text>glyoxylate + L-alanine = glycine + pyruvate</text>
        <dbReference type="Rhea" id="RHEA:24248"/>
        <dbReference type="ChEBI" id="CHEBI:15361"/>
        <dbReference type="ChEBI" id="CHEBI:36655"/>
        <dbReference type="ChEBI" id="CHEBI:57305"/>
        <dbReference type="ChEBI" id="CHEBI:57972"/>
        <dbReference type="EC" id="2.6.1.44"/>
    </reaction>
    <physiologicalReaction direction="left-to-right" evidence="11">
        <dbReference type="Rhea" id="RHEA:24249"/>
    </physiologicalReaction>
</comment>
<sequence length="475" mass="52698">MRLSIRCLSKVPRSPKGFQPATYSGPNYQDIMKIRSSRLSPCIKSHFREPLLIHQGYMQWLYDHQGKRYLDLFGGIVTVSVGHCHPRVTEALKRQIDTLWHTTNIYMHPKVHEYAQALTDKMPGDLKVVYFVNSGSEANDMAVMMARLHTKNQDVIVLKNCYHGGASSTISLTAQNTWKFPLPSYNIHAVKNPDVYKGRFGGGNCRDSPVQTQRTCTCEPDHCEASLLYVQEVIECLEYSVPKRGVAAFMAESIQGVGGTVQFPKGYLKETYKLIRENGGVCIADEVQTGFGRTGSHFWGFENHDVIPDIVTMAKGIGNGFPLGAVVTSPEIARSLTEAHHFNTFGGNPMASAVGLEVLKVIEEENLQENCHNVGTYFLQRLAKLRDTYEIVGDVRGKGLMIGIEFVKDKSSKVQVDPTIFADIWETCKNSGLLVGVGGFKGNVMRIKPPMCITKDDVKFAVDVLEDAIKAATGK</sequence>
<comment type="function">
    <text evidence="38">Multifunctional aminotransferase with a broad substrate specificity. Catalyzes the conversion of glyoxylate to glycine using alanine as the amino donor. Catalyzes metabolism of not L- but the D-isomer of D-beta-aminoisobutyric acid to generate 2-methyl-3-oxopropanoate and alanine. Catalyzes the transfer of the amino group from beta-alanine to pyruvate to yield L-alanine and 3-oxopropanoate. Can metabolize NG-monomethyl-L-arginine (NMMA), asymmetric NG,NG-dimethyl-L-arginine (ADMA) and symmetric NG,N'G-dimethyl-L-arginine (SDMA). ADMA is a potent inhibitor of nitric-oxide (NO) synthase, and this activity provides mechanism through which the kidney regulates blood pressure.</text>
</comment>
<evidence type="ECO:0000256" key="18">
    <source>
        <dbReference type="ARBA" id="ARBA00043669"/>
    </source>
</evidence>
<proteinExistence type="inferred from homology"/>
<comment type="catalytic activity">
    <reaction evidence="33">
        <text>2-oxohexanoate + N(omega),N(omega)-dimethyl-L-arginine = L-2-aminohexanoate + 5-(3,3-dimethylguanidino)-2-oxopentanoate</text>
        <dbReference type="Rhea" id="RHEA:77363"/>
        <dbReference type="ChEBI" id="CHEBI:35177"/>
        <dbReference type="ChEBI" id="CHEBI:58326"/>
        <dbReference type="ChEBI" id="CHEBI:58455"/>
        <dbReference type="ChEBI" id="CHEBI:197301"/>
    </reaction>
</comment>
<comment type="similarity">
    <text evidence="3 39">Belongs to the class-III pyridoxal-phosphate-dependent aminotransferase family.</text>
</comment>
<keyword evidence="6" id="KW-0032">Aminotransferase</keyword>
<keyword evidence="41" id="KW-1185">Reference proteome</keyword>
<evidence type="ECO:0000256" key="7">
    <source>
        <dbReference type="ARBA" id="ARBA00022679"/>
    </source>
</evidence>
<keyword evidence="7" id="KW-0808">Transferase</keyword>
<comment type="catalytic activity">
    <reaction evidence="18">
        <text>N(omega),N(omega)-dimethyl-L-arginine + pyruvate = 5-(3,3-dimethylguanidino)-2-oxopentanoate + L-alanine</text>
        <dbReference type="Rhea" id="RHEA:77303"/>
        <dbReference type="ChEBI" id="CHEBI:15361"/>
        <dbReference type="ChEBI" id="CHEBI:57972"/>
        <dbReference type="ChEBI" id="CHEBI:58326"/>
        <dbReference type="ChEBI" id="CHEBI:197301"/>
    </reaction>
</comment>
<comment type="catalytic activity">
    <reaction evidence="32">
        <text>L-ornithine + glyoxylate = 5-amino-2-oxopentanoate + glycine</text>
        <dbReference type="Rhea" id="RHEA:77331"/>
        <dbReference type="ChEBI" id="CHEBI:36655"/>
        <dbReference type="ChEBI" id="CHEBI:46911"/>
        <dbReference type="ChEBI" id="CHEBI:57305"/>
        <dbReference type="ChEBI" id="CHEBI:58802"/>
    </reaction>
</comment>
<evidence type="ECO:0000313" key="40">
    <source>
        <dbReference type="EMBL" id="KAK6630956.1"/>
    </source>
</evidence>
<comment type="catalytic activity">
    <reaction evidence="37">
        <text>N(omega),N('omega)-dimethyl-L-arginine + glyoxylate = 5-(3,3'-dimethylguanidino)-2-oxopentanoate + glycine</text>
        <dbReference type="Rhea" id="RHEA:77315"/>
        <dbReference type="ChEBI" id="CHEBI:36655"/>
        <dbReference type="ChEBI" id="CHEBI:57305"/>
        <dbReference type="ChEBI" id="CHEBI:197308"/>
        <dbReference type="ChEBI" id="CHEBI:197310"/>
    </reaction>
</comment>
<dbReference type="Gene3D" id="3.90.1150.10">
    <property type="entry name" value="Aspartate Aminotransferase, domain 1"/>
    <property type="match status" value="1"/>
</dbReference>
<comment type="catalytic activity">
    <reaction evidence="24">
        <text>L-ornithine + pyruvate = 5-amino-2-oxopentanoate + L-alanine</text>
        <dbReference type="Rhea" id="RHEA:77327"/>
        <dbReference type="ChEBI" id="CHEBI:15361"/>
        <dbReference type="ChEBI" id="CHEBI:46911"/>
        <dbReference type="ChEBI" id="CHEBI:57972"/>
        <dbReference type="ChEBI" id="CHEBI:58802"/>
    </reaction>
</comment>
<evidence type="ECO:0000256" key="28">
    <source>
        <dbReference type="ARBA" id="ARBA00044055"/>
    </source>
</evidence>
<evidence type="ECO:0000256" key="29">
    <source>
        <dbReference type="ARBA" id="ARBA00044257"/>
    </source>
</evidence>
<protein>
    <recommendedName>
        <fullName evidence="13">Alanine--glyoxylate aminotransferase 2, mitochondrial</fullName>
        <ecNumber evidence="28">2.6.1.18</ecNumber>
        <ecNumber evidence="12">2.6.1.40</ecNumber>
        <ecNumber evidence="5">2.6.1.44</ecNumber>
    </recommendedName>
    <alternativeName>
        <fullName evidence="14">(R)-3-amino-2-methylpropionate--pyruvate transaminase</fullName>
    </alternativeName>
    <alternativeName>
        <fullName evidence="16">Beta-ALAAT II</fullName>
    </alternativeName>
    <alternativeName>
        <fullName evidence="17">Beta-alanine-pyruvate aminotransferase</fullName>
    </alternativeName>
    <alternativeName>
        <fullName evidence="30">D-3-aminoisobutyrate-pyruvate aminotransferase</fullName>
    </alternativeName>
    <alternativeName>
        <fullName evidence="15">D-AIBAT</fullName>
    </alternativeName>
    <alternativeName>
        <fullName evidence="29">D-beta-aminoisobutyrate-pyruvate aminotransferase</fullName>
    </alternativeName>
</protein>
<dbReference type="PANTHER" id="PTHR45688">
    <property type="match status" value="1"/>
</dbReference>
<comment type="caution">
    <text evidence="40">The sequence shown here is derived from an EMBL/GenBank/DDBJ whole genome shotgun (WGS) entry which is preliminary data.</text>
</comment>
<evidence type="ECO:0000256" key="27">
    <source>
        <dbReference type="ARBA" id="ARBA00043826"/>
    </source>
</evidence>
<evidence type="ECO:0000256" key="25">
    <source>
        <dbReference type="ARBA" id="ARBA00043798"/>
    </source>
</evidence>
<evidence type="ECO:0000256" key="12">
    <source>
        <dbReference type="ARBA" id="ARBA00039130"/>
    </source>
</evidence>
<dbReference type="PIRSF" id="PIRSF000521">
    <property type="entry name" value="Transaminase_4ab_Lys_Orn"/>
    <property type="match status" value="1"/>
</dbReference>
<evidence type="ECO:0000256" key="36">
    <source>
        <dbReference type="ARBA" id="ARBA00048916"/>
    </source>
</evidence>
<dbReference type="EC" id="2.6.1.18" evidence="28"/>
<name>A0ABR1AXM1_POLSC</name>
<comment type="subcellular location">
    <subcellularLocation>
        <location evidence="2">Mitochondrion</location>
    </subcellularLocation>
</comment>
<evidence type="ECO:0000256" key="33">
    <source>
        <dbReference type="ARBA" id="ARBA00048500"/>
    </source>
</evidence>
<evidence type="ECO:0000256" key="16">
    <source>
        <dbReference type="ARBA" id="ARBA00042611"/>
    </source>
</evidence>
<evidence type="ECO:0000313" key="41">
    <source>
        <dbReference type="Proteomes" id="UP001359485"/>
    </source>
</evidence>
<evidence type="ECO:0000256" key="6">
    <source>
        <dbReference type="ARBA" id="ARBA00022576"/>
    </source>
</evidence>